<protein>
    <submittedName>
        <fullName evidence="2">Uncharacterized protein</fullName>
    </submittedName>
</protein>
<dbReference type="Proteomes" id="UP000728185">
    <property type="component" value="Unassembled WGS sequence"/>
</dbReference>
<dbReference type="OrthoDB" id="6272426at2759"/>
<sequence length="152" mass="16774">MYGGISDTGGDLASEVYETESDSCYQASRFNSDTITEFKSITSVEPMEEYPIPVGPLKLSCEEHEKTEASDPSITFGPISEPPLYEHKKARFVSPARMLKESSPNVPSPTKAEPEEFIDAEIEEYENVSSGKSADATEDLAMKVCKVLFVEF</sequence>
<evidence type="ECO:0000313" key="3">
    <source>
        <dbReference type="Proteomes" id="UP000728185"/>
    </source>
</evidence>
<gene>
    <name evidence="2" type="ORF">FBUS_00937</name>
</gene>
<dbReference type="EMBL" id="LUCM01003661">
    <property type="protein sequence ID" value="KAA0195501.1"/>
    <property type="molecule type" value="Genomic_DNA"/>
</dbReference>
<evidence type="ECO:0000313" key="2">
    <source>
        <dbReference type="EMBL" id="KAA0195501.1"/>
    </source>
</evidence>
<organism evidence="2 3">
    <name type="scientific">Fasciolopsis buskii</name>
    <dbReference type="NCBI Taxonomy" id="27845"/>
    <lineage>
        <taxon>Eukaryota</taxon>
        <taxon>Metazoa</taxon>
        <taxon>Spiralia</taxon>
        <taxon>Lophotrochozoa</taxon>
        <taxon>Platyhelminthes</taxon>
        <taxon>Trematoda</taxon>
        <taxon>Digenea</taxon>
        <taxon>Plagiorchiida</taxon>
        <taxon>Echinostomata</taxon>
        <taxon>Echinostomatoidea</taxon>
        <taxon>Fasciolidae</taxon>
        <taxon>Fasciolopsis</taxon>
    </lineage>
</organism>
<reference evidence="2" key="1">
    <citation type="submission" date="2019-05" db="EMBL/GenBank/DDBJ databases">
        <title>Annotation for the trematode Fasciolopsis buski.</title>
        <authorList>
            <person name="Choi Y.-J."/>
        </authorList>
    </citation>
    <scope>NUCLEOTIDE SEQUENCE</scope>
    <source>
        <strain evidence="2">HT</strain>
        <tissue evidence="2">Whole worm</tissue>
    </source>
</reference>
<name>A0A8E0VNE7_9TREM</name>
<dbReference type="AlphaFoldDB" id="A0A8E0VNE7"/>
<evidence type="ECO:0000256" key="1">
    <source>
        <dbReference type="SAM" id="MobiDB-lite"/>
    </source>
</evidence>
<proteinExistence type="predicted"/>
<comment type="caution">
    <text evidence="2">The sequence shown here is derived from an EMBL/GenBank/DDBJ whole genome shotgun (WGS) entry which is preliminary data.</text>
</comment>
<feature type="region of interest" description="Disordered" evidence="1">
    <location>
        <begin position="63"/>
        <end position="82"/>
    </location>
</feature>
<accession>A0A8E0VNE7</accession>
<keyword evidence="3" id="KW-1185">Reference proteome</keyword>